<evidence type="ECO:0000313" key="3">
    <source>
        <dbReference type="Proteomes" id="UP000593918"/>
    </source>
</evidence>
<accession>A0A7L9UN31</accession>
<keyword evidence="1" id="KW-0812">Transmembrane</keyword>
<keyword evidence="1" id="KW-1133">Transmembrane helix</keyword>
<dbReference type="Proteomes" id="UP000593918">
    <property type="component" value="Chromosome"/>
</dbReference>
<keyword evidence="1" id="KW-0472">Membrane</keyword>
<gene>
    <name evidence="2" type="ORF">BL5915_03565</name>
</gene>
<evidence type="ECO:0000256" key="1">
    <source>
        <dbReference type="SAM" id="Phobius"/>
    </source>
</evidence>
<dbReference type="EMBL" id="CP062943">
    <property type="protein sequence ID" value="QOL55879.1"/>
    <property type="molecule type" value="Genomic_DNA"/>
</dbReference>
<proteinExistence type="predicted"/>
<evidence type="ECO:0000313" key="2">
    <source>
        <dbReference type="EMBL" id="QOL55879.1"/>
    </source>
</evidence>
<protein>
    <submittedName>
        <fullName evidence="2">Uncharacterized protein</fullName>
    </submittedName>
</protein>
<dbReference type="AlphaFoldDB" id="A0A7L9UN31"/>
<dbReference type="RefSeq" id="WP_200408502.1">
    <property type="nucleotide sequence ID" value="NZ_CP062943.1"/>
</dbReference>
<reference evidence="2 3" key="1">
    <citation type="submission" date="2020-10" db="EMBL/GenBank/DDBJ databases">
        <title>Genome sequencing of Bifidobacterium longum subsp. longum KCTC 5915.</title>
        <authorList>
            <person name="Kim J."/>
        </authorList>
    </citation>
    <scope>NUCLEOTIDE SEQUENCE [LARGE SCALE GENOMIC DNA]</scope>
    <source>
        <strain evidence="2 3">KCTC 5915</strain>
    </source>
</reference>
<name>A0A7L9UN31_BIFLL</name>
<sequence>MPEDLLTAIVGAVGAGVGVIAGQLFTASKNYFDATKAAQEMQADNQRLWQWNRALVDHIYKGLGPPPPEPPEDLFKHDND</sequence>
<organism evidence="2 3">
    <name type="scientific">Bifidobacterium longum subsp. longum</name>
    <dbReference type="NCBI Taxonomy" id="1679"/>
    <lineage>
        <taxon>Bacteria</taxon>
        <taxon>Bacillati</taxon>
        <taxon>Actinomycetota</taxon>
        <taxon>Actinomycetes</taxon>
        <taxon>Bifidobacteriales</taxon>
        <taxon>Bifidobacteriaceae</taxon>
        <taxon>Bifidobacterium</taxon>
    </lineage>
</organism>
<feature type="transmembrane region" description="Helical" evidence="1">
    <location>
        <begin position="6"/>
        <end position="26"/>
    </location>
</feature>